<dbReference type="InterPro" id="IPR027417">
    <property type="entry name" value="P-loop_NTPase"/>
</dbReference>
<dbReference type="GO" id="GO:0003677">
    <property type="term" value="F:DNA binding"/>
    <property type="evidence" value="ECO:0007669"/>
    <property type="project" value="UniProtKB-UniRule"/>
</dbReference>
<dbReference type="Proteomes" id="UP000225706">
    <property type="component" value="Unassembled WGS sequence"/>
</dbReference>
<accession>A0A2B4RIP8</accession>
<dbReference type="GO" id="GO:0005524">
    <property type="term" value="F:ATP binding"/>
    <property type="evidence" value="ECO:0007669"/>
    <property type="project" value="UniProtKB-UniRule"/>
</dbReference>
<dbReference type="InterPro" id="IPR027806">
    <property type="entry name" value="HARBI1_dom"/>
</dbReference>
<evidence type="ECO:0000259" key="9">
    <source>
        <dbReference type="PROSITE" id="PS50011"/>
    </source>
</evidence>
<dbReference type="Gene3D" id="1.10.510.10">
    <property type="entry name" value="Transferase(Phosphotransferase) domain 1"/>
    <property type="match status" value="1"/>
</dbReference>
<dbReference type="Gene3D" id="3.40.50.300">
    <property type="entry name" value="P-loop containing nucleotide triphosphate hydrolases"/>
    <property type="match status" value="1"/>
</dbReference>
<name>A0A2B4RIP8_STYPI</name>
<dbReference type="GO" id="GO:0004672">
    <property type="term" value="F:protein kinase activity"/>
    <property type="evidence" value="ECO:0007669"/>
    <property type="project" value="InterPro"/>
</dbReference>
<dbReference type="EMBL" id="LSMT01000574">
    <property type="protein sequence ID" value="PFX16122.1"/>
    <property type="molecule type" value="Genomic_DNA"/>
</dbReference>
<evidence type="ECO:0000256" key="1">
    <source>
        <dbReference type="ARBA" id="ARBA00001968"/>
    </source>
</evidence>
<reference evidence="12" key="1">
    <citation type="journal article" date="2017" name="bioRxiv">
        <title>Comparative analysis of the genomes of Stylophora pistillata and Acropora digitifera provides evidence for extensive differences between species of corals.</title>
        <authorList>
            <person name="Voolstra C.R."/>
            <person name="Li Y."/>
            <person name="Liew Y.J."/>
            <person name="Baumgarten S."/>
            <person name="Zoccola D."/>
            <person name="Flot J.-F."/>
            <person name="Tambutte S."/>
            <person name="Allemand D."/>
            <person name="Aranda M."/>
        </authorList>
    </citation>
    <scope>NUCLEOTIDE SEQUENCE [LARGE SCALE GENOMIC DNA]</scope>
</reference>
<dbReference type="InterPro" id="IPR011009">
    <property type="entry name" value="Kinase-like_dom_sf"/>
</dbReference>
<evidence type="ECO:0000256" key="2">
    <source>
        <dbReference type="ARBA" id="ARBA00022723"/>
    </source>
</evidence>
<keyword evidence="3 6" id="KW-0863">Zinc-finger</keyword>
<dbReference type="Pfam" id="PF00069">
    <property type="entry name" value="Pkinase"/>
    <property type="match status" value="1"/>
</dbReference>
<organism evidence="11 12">
    <name type="scientific">Stylophora pistillata</name>
    <name type="common">Smooth cauliflower coral</name>
    <dbReference type="NCBI Taxonomy" id="50429"/>
    <lineage>
        <taxon>Eukaryota</taxon>
        <taxon>Metazoa</taxon>
        <taxon>Cnidaria</taxon>
        <taxon>Anthozoa</taxon>
        <taxon>Hexacorallia</taxon>
        <taxon>Scleractinia</taxon>
        <taxon>Astrocoeniina</taxon>
        <taxon>Pocilloporidae</taxon>
        <taxon>Stylophora</taxon>
    </lineage>
</organism>
<feature type="binding site" evidence="7">
    <location>
        <position position="1174"/>
    </location>
    <ligand>
        <name>ATP</name>
        <dbReference type="ChEBI" id="CHEBI:30616"/>
    </ligand>
</feature>
<dbReference type="Pfam" id="PF05485">
    <property type="entry name" value="THAP"/>
    <property type="match status" value="1"/>
</dbReference>
<keyword evidence="2" id="KW-0479">Metal-binding</keyword>
<dbReference type="PANTHER" id="PTHR26392:SF92">
    <property type="entry name" value="PROTEIN KINASE DOMAIN-CONTAINING PROTEIN"/>
    <property type="match status" value="1"/>
</dbReference>
<protein>
    <submittedName>
        <fullName evidence="11">Mitogen-activated protein kinase kinase kinase 7</fullName>
    </submittedName>
</protein>
<dbReference type="InterPro" id="IPR008266">
    <property type="entry name" value="Tyr_kinase_AS"/>
</dbReference>
<dbReference type="GO" id="GO:0008270">
    <property type="term" value="F:zinc ion binding"/>
    <property type="evidence" value="ECO:0007669"/>
    <property type="project" value="UniProtKB-KW"/>
</dbReference>
<dbReference type="PANTHER" id="PTHR26392">
    <property type="entry name" value="MITOGEN-ACTIVATED PROTEIN KINASE KINASE KINASE 7-RELATED"/>
    <property type="match status" value="1"/>
</dbReference>
<dbReference type="PROSITE" id="PS00109">
    <property type="entry name" value="PROTEIN_KINASE_TYR"/>
    <property type="match status" value="1"/>
</dbReference>
<evidence type="ECO:0000256" key="4">
    <source>
        <dbReference type="ARBA" id="ARBA00022833"/>
    </source>
</evidence>
<comment type="caution">
    <text evidence="11">The sequence shown here is derived from an EMBL/GenBank/DDBJ whole genome shotgun (WGS) entry which is preliminary data.</text>
</comment>
<gene>
    <name evidence="11" type="primary">Map3k7</name>
    <name evidence="11" type="ORF">AWC38_SpisGene19622</name>
</gene>
<feature type="domain" description="Protein kinase" evidence="9">
    <location>
        <begin position="1143"/>
        <end position="1452"/>
    </location>
</feature>
<dbReference type="InterPro" id="IPR025662">
    <property type="entry name" value="Sigma_54_int_dom_ATP-bd_1"/>
</dbReference>
<dbReference type="InterPro" id="IPR045063">
    <property type="entry name" value="Dynamin_N"/>
</dbReference>
<dbReference type="PROSITE" id="PS00675">
    <property type="entry name" value="SIGMA54_INTERACT_1"/>
    <property type="match status" value="1"/>
</dbReference>
<comment type="cofactor">
    <cofactor evidence="1">
        <name>a divalent metal cation</name>
        <dbReference type="ChEBI" id="CHEBI:60240"/>
    </cofactor>
</comment>
<dbReference type="SMART" id="SM00980">
    <property type="entry name" value="THAP"/>
    <property type="match status" value="1"/>
</dbReference>
<sequence length="1454" mass="167073">MPKFCLVLNCSHDTSKRKDLSFCRVPKIVTRQGEETEILSTERRRRWLTAISRDDLTDKILENDRVCGEHFHSGIAAPLWDKWNVDWVPSLKLGHEKLKVSEASVQQSQERVRRATERTKRMVEKDSENSQISLAKKRLKHNEAGHSVQNISFDVEMADIEDISENLPDNLRHAVTQTELSCNTVLSPEPIHQNLPSSDFDEAFFSGDDDKVKFYTGLPSFEILQTVFFFVASHVDRRRGVLTKFQEFCMVLVKLRLSVPHLDLAYRLKISTSSVSRILVTWITVMDIRLTPIIKWPSRDELYKTMPRCFLDAFGRKTTVIIDCFEIFIDRPSNLLARAQTFSNYKHHNTVKVLIGVTPQGTICFVSEAWGGRTSDKFLTEKCGILEKLLPGDMVLADRGFTVHESIWFRHADLNIPAFTKGKDQLDPVDVEKTRQIATLRIHVERIIGTLRQKYTILQQTLPTDYLACRSGESVPLIDRMLRALSILSEARDRDLRKKDILSGLYAECEKCLTKMDTKIRALLNCKIGNIDELIRKHQTDLKRNDYVLLVAGETGSGKSSLINLVLGEELLPYSVLSTTSTICELRYGEKRKIVAHFKDKDSKTGHETFEHFLEQPTEASGESYLQQLSPFVQVKDGDREKGSVYKKIELYWPHQLLQNGIVIVDSPGIGESEIMDEEVVKYLPEAFAFVYVINSENAGGVQKDRLEKLLEEVRKVTLNERGEFSSKCALFVCNKWDQIPQREIEEVKYYVVRKLEKCWPGLVAEAQIIYMSTKKATAAQKLGIITGDFFYLMNGIRSTVVKSMEVRQENYWKWLDYLLSRIVYQAKAFVMNANRKRSNVVKKMERIYQRLSTIEREQDEVMEDLRKHLKAKISEALQKLSKFLTSDEVRTRFTSWNLDEVPEVEVSWQVTENKIDKALQGRLREIIEHWEEEKQVFTDARDSLLQYFQEQYDFVEGQIQNLQESVTTDDPISVAKADPSAERFSTAAIIAIGVTSPIWVPLTLFALVIGSPVVGIISIKNKVEDSKRLRRYENDKCSFMAERSAEYLNHGTNDSVLKVFVKSQLRGAKLCLKQIEARIPELIHADKMLCNQLRHETRSCDEIQRSYQPLLDHASDIRGQLALFGIKEIRGADISSEDLEWNADMSFLGQGEFATVIEGKMKRHGEEQNIALKIWKEALDINNASQILAEASLLREHLRSMYLPSGFFDDIQTTPHKLRDPSWTPGQRRLDHPYVVKFYGTSLLEKDGVTKVIMVLEKCKENLKNRIFNNRAFVPAETKDIANIKTVKRWAREISEALVFIHKEGVVHRDLTMENILLSEDNSVKIADVGESKEAKYITGSWAGTALYMAPEVFNSKRYSFQADIYNLGIILWEMWYGRQVFAGLKGLALKEIMKKIADDGYRPEVEISNCRKPPLPWKNLMTQCWSQAPHERPSAKKCYMEIKKSSEAVIRL</sequence>
<keyword evidence="7" id="KW-0547">Nucleotide-binding</keyword>
<dbReference type="PROSITE" id="PS50950">
    <property type="entry name" value="ZF_THAP"/>
    <property type="match status" value="1"/>
</dbReference>
<keyword evidence="11" id="KW-0418">Kinase</keyword>
<dbReference type="SUPFAM" id="SSF52540">
    <property type="entry name" value="P-loop containing nucleoside triphosphate hydrolases"/>
    <property type="match status" value="1"/>
</dbReference>
<evidence type="ECO:0000313" key="11">
    <source>
        <dbReference type="EMBL" id="PFX16122.1"/>
    </source>
</evidence>
<evidence type="ECO:0000313" key="12">
    <source>
        <dbReference type="Proteomes" id="UP000225706"/>
    </source>
</evidence>
<dbReference type="PROSITE" id="PS50011">
    <property type="entry name" value="PROTEIN_KINASE_DOM"/>
    <property type="match status" value="1"/>
</dbReference>
<dbReference type="PROSITE" id="PS00107">
    <property type="entry name" value="PROTEIN_KINASE_ATP"/>
    <property type="match status" value="1"/>
</dbReference>
<dbReference type="InterPro" id="IPR027805">
    <property type="entry name" value="Transposase_HTH_dom"/>
</dbReference>
<dbReference type="SUPFAM" id="SSF56112">
    <property type="entry name" value="Protein kinase-like (PK-like)"/>
    <property type="match status" value="1"/>
</dbReference>
<keyword evidence="4" id="KW-0862">Zinc</keyword>
<feature type="coiled-coil region" evidence="8">
    <location>
        <begin position="98"/>
        <end position="125"/>
    </location>
</feature>
<dbReference type="Pfam" id="PF13359">
    <property type="entry name" value="DDE_Tnp_4"/>
    <property type="match status" value="1"/>
</dbReference>
<keyword evidence="5 6" id="KW-0238">DNA-binding</keyword>
<feature type="domain" description="THAP-type" evidence="10">
    <location>
        <begin position="1"/>
        <end position="92"/>
    </location>
</feature>
<dbReference type="SUPFAM" id="SSF57716">
    <property type="entry name" value="Glucocorticoid receptor-like (DNA-binding domain)"/>
    <property type="match status" value="1"/>
</dbReference>
<evidence type="ECO:0000256" key="8">
    <source>
        <dbReference type="SAM" id="Coils"/>
    </source>
</evidence>
<keyword evidence="7" id="KW-0067">ATP-binding</keyword>
<evidence type="ECO:0000256" key="5">
    <source>
        <dbReference type="ARBA" id="ARBA00023125"/>
    </source>
</evidence>
<evidence type="ECO:0000259" key="10">
    <source>
        <dbReference type="PROSITE" id="PS50950"/>
    </source>
</evidence>
<keyword evidence="8" id="KW-0175">Coiled coil</keyword>
<dbReference type="Pfam" id="PF13613">
    <property type="entry name" value="HTH_Tnp_4"/>
    <property type="match status" value="1"/>
</dbReference>
<dbReference type="Gene3D" id="3.30.200.20">
    <property type="entry name" value="Phosphorylase Kinase, domain 1"/>
    <property type="match status" value="1"/>
</dbReference>
<dbReference type="Pfam" id="PF00350">
    <property type="entry name" value="Dynamin_N"/>
    <property type="match status" value="1"/>
</dbReference>
<keyword evidence="11" id="KW-0808">Transferase</keyword>
<evidence type="ECO:0000256" key="3">
    <source>
        <dbReference type="ARBA" id="ARBA00022771"/>
    </source>
</evidence>
<dbReference type="InterPro" id="IPR017441">
    <property type="entry name" value="Protein_kinase_ATP_BS"/>
</dbReference>
<evidence type="ECO:0000256" key="7">
    <source>
        <dbReference type="PROSITE-ProRule" id="PRU10141"/>
    </source>
</evidence>
<keyword evidence="12" id="KW-1185">Reference proteome</keyword>
<dbReference type="InterPro" id="IPR006612">
    <property type="entry name" value="THAP_Znf"/>
</dbReference>
<proteinExistence type="predicted"/>
<dbReference type="InterPro" id="IPR000719">
    <property type="entry name" value="Prot_kinase_dom"/>
</dbReference>
<evidence type="ECO:0000256" key="6">
    <source>
        <dbReference type="PROSITE-ProRule" id="PRU00309"/>
    </source>
</evidence>
<dbReference type="OrthoDB" id="5985366at2759"/>